<dbReference type="OrthoDB" id="24581at2157"/>
<protein>
    <submittedName>
        <fullName evidence="5">MoxR-like ATPase</fullName>
    </submittedName>
</protein>
<evidence type="ECO:0000256" key="1">
    <source>
        <dbReference type="ARBA" id="ARBA00022741"/>
    </source>
</evidence>
<keyword evidence="6" id="KW-1185">Reference proteome</keyword>
<dbReference type="Pfam" id="PF17863">
    <property type="entry name" value="AAA_lid_2"/>
    <property type="match status" value="1"/>
</dbReference>
<dbReference type="GO" id="GO:0016887">
    <property type="term" value="F:ATP hydrolysis activity"/>
    <property type="evidence" value="ECO:0007669"/>
    <property type="project" value="InterPro"/>
</dbReference>
<dbReference type="PIRSF" id="PIRSF002849">
    <property type="entry name" value="AAA_ATPase_chaperone_MoxR_prd"/>
    <property type="match status" value="1"/>
</dbReference>
<evidence type="ECO:0000259" key="4">
    <source>
        <dbReference type="Pfam" id="PF17863"/>
    </source>
</evidence>
<name>A0A285NUI3_NATPI</name>
<dbReference type="Gene3D" id="1.10.8.80">
    <property type="entry name" value="Magnesium chelatase subunit I, C-Terminal domain"/>
    <property type="match status" value="1"/>
</dbReference>
<dbReference type="RefSeq" id="WP_097008796.1">
    <property type="nucleotide sequence ID" value="NZ_OBEJ01000002.1"/>
</dbReference>
<evidence type="ECO:0000259" key="3">
    <source>
        <dbReference type="Pfam" id="PF07726"/>
    </source>
</evidence>
<evidence type="ECO:0000256" key="2">
    <source>
        <dbReference type="ARBA" id="ARBA00022840"/>
    </source>
</evidence>
<evidence type="ECO:0000313" key="5">
    <source>
        <dbReference type="EMBL" id="SNZ12687.1"/>
    </source>
</evidence>
<dbReference type="Proteomes" id="UP000219453">
    <property type="component" value="Unassembled WGS sequence"/>
</dbReference>
<dbReference type="GO" id="GO:0005524">
    <property type="term" value="F:ATP binding"/>
    <property type="evidence" value="ECO:0007669"/>
    <property type="project" value="UniProtKB-KW"/>
</dbReference>
<dbReference type="Pfam" id="PF07726">
    <property type="entry name" value="AAA_3"/>
    <property type="match status" value="1"/>
</dbReference>
<dbReference type="InterPro" id="IPR050764">
    <property type="entry name" value="CbbQ/NirQ/NorQ/GpvN"/>
</dbReference>
<evidence type="ECO:0000313" key="6">
    <source>
        <dbReference type="Proteomes" id="UP000219453"/>
    </source>
</evidence>
<dbReference type="SUPFAM" id="SSF52540">
    <property type="entry name" value="P-loop containing nucleoside triphosphate hydrolases"/>
    <property type="match status" value="1"/>
</dbReference>
<dbReference type="EMBL" id="OBEJ01000002">
    <property type="protein sequence ID" value="SNZ12687.1"/>
    <property type="molecule type" value="Genomic_DNA"/>
</dbReference>
<dbReference type="FunFam" id="3.40.50.300:FF:000640">
    <property type="entry name" value="MoxR family ATPase"/>
    <property type="match status" value="1"/>
</dbReference>
<dbReference type="AlphaFoldDB" id="A0A285NUI3"/>
<keyword evidence="1" id="KW-0547">Nucleotide-binding</keyword>
<dbReference type="Gene3D" id="3.40.50.300">
    <property type="entry name" value="P-loop containing nucleotide triphosphate hydrolases"/>
    <property type="match status" value="1"/>
</dbReference>
<dbReference type="InterPro" id="IPR011703">
    <property type="entry name" value="ATPase_AAA-3"/>
</dbReference>
<sequence length="316" mass="34236">MDVREASEECDAILDAISQAVIADEEFLETVLLGVVGRGHVLLEDVPGTGKTLTANSLATALGLSFSRIQFTPDLLPADVTGTHVFNEQDGSFEFNEGPIFANVVLADEINRAPPKTQAALLEAMAEGQVTVDGDTHELPDPFFVIATQNPVDQEGTFPLPEAQVDRFLVKSSIGYPERDGEEELLRRRLGRVERSPSVTSVLDDGTVAELRETPESVTVDDDLVGYVAEIARRTRTKRRVDVGVSPRGTQRLLEAARARATMVGRDYVTPDDVKRVAQPVLAHRLVLTPDAKVDGVSKFALVNDVLDAVAVPTVE</sequence>
<dbReference type="PANTHER" id="PTHR42759">
    <property type="entry name" value="MOXR FAMILY PROTEIN"/>
    <property type="match status" value="1"/>
</dbReference>
<feature type="domain" description="ChlI/MoxR AAA lid" evidence="4">
    <location>
        <begin position="233"/>
        <end position="304"/>
    </location>
</feature>
<feature type="domain" description="ATPase AAA-3" evidence="3">
    <location>
        <begin position="40"/>
        <end position="170"/>
    </location>
</feature>
<dbReference type="InterPro" id="IPR041628">
    <property type="entry name" value="ChlI/MoxR_AAA_lid"/>
</dbReference>
<reference evidence="5 6" key="1">
    <citation type="submission" date="2017-09" db="EMBL/GenBank/DDBJ databases">
        <authorList>
            <person name="Ehlers B."/>
            <person name="Leendertz F.H."/>
        </authorList>
    </citation>
    <scope>NUCLEOTIDE SEQUENCE [LARGE SCALE GENOMIC DNA]</scope>
    <source>
        <strain evidence="5 6">DSM 27208</strain>
    </source>
</reference>
<keyword evidence="2" id="KW-0067">ATP-binding</keyword>
<dbReference type="PANTHER" id="PTHR42759:SF1">
    <property type="entry name" value="MAGNESIUM-CHELATASE SUBUNIT CHLD"/>
    <property type="match status" value="1"/>
</dbReference>
<organism evidence="5 6">
    <name type="scientific">Natronoarchaeum philippinense</name>
    <dbReference type="NCBI Taxonomy" id="558529"/>
    <lineage>
        <taxon>Archaea</taxon>
        <taxon>Methanobacteriati</taxon>
        <taxon>Methanobacteriota</taxon>
        <taxon>Stenosarchaea group</taxon>
        <taxon>Halobacteria</taxon>
        <taxon>Halobacteriales</taxon>
        <taxon>Natronoarchaeaceae</taxon>
    </lineage>
</organism>
<proteinExistence type="predicted"/>
<gene>
    <name evidence="5" type="ORF">SAMN06269185_1870</name>
</gene>
<dbReference type="CDD" id="cd00009">
    <property type="entry name" value="AAA"/>
    <property type="match status" value="1"/>
</dbReference>
<dbReference type="InterPro" id="IPR027417">
    <property type="entry name" value="P-loop_NTPase"/>
</dbReference>
<accession>A0A285NUI3</accession>